<protein>
    <submittedName>
        <fullName evidence="2">Elongation factor 4</fullName>
    </submittedName>
</protein>
<evidence type="ECO:0000313" key="2">
    <source>
        <dbReference type="EMBL" id="KAK3924627.1"/>
    </source>
</evidence>
<dbReference type="PANTHER" id="PTHR47501">
    <property type="entry name" value="TRANSPOSASE-RELATED"/>
    <property type="match status" value="1"/>
</dbReference>
<dbReference type="PANTHER" id="PTHR47501:SF5">
    <property type="entry name" value="HAT C-TERMINAL DIMERISATION DOMAIN-CONTAINING PROTEIN"/>
    <property type="match status" value="1"/>
</dbReference>
<feature type="region of interest" description="Disordered" evidence="1">
    <location>
        <begin position="102"/>
        <end position="136"/>
    </location>
</feature>
<dbReference type="SUPFAM" id="SSF53098">
    <property type="entry name" value="Ribonuclease H-like"/>
    <property type="match status" value="1"/>
</dbReference>
<keyword evidence="2" id="KW-0648">Protein biosynthesis</keyword>
<gene>
    <name evidence="2" type="ORF">KUF71_012760</name>
</gene>
<dbReference type="EMBL" id="JAHWGI010001195">
    <property type="protein sequence ID" value="KAK3924627.1"/>
    <property type="molecule type" value="Genomic_DNA"/>
</dbReference>
<dbReference type="InterPro" id="IPR012337">
    <property type="entry name" value="RNaseH-like_sf"/>
</dbReference>
<reference evidence="2" key="2">
    <citation type="journal article" date="2023" name="BMC Genomics">
        <title>Pest status, molecular evolution, and epigenetic factors derived from the genome assembly of Frankliniella fusca, a thysanopteran phytovirus vector.</title>
        <authorList>
            <person name="Catto M.A."/>
            <person name="Labadie P.E."/>
            <person name="Jacobson A.L."/>
            <person name="Kennedy G.G."/>
            <person name="Srinivasan R."/>
            <person name="Hunt B.G."/>
        </authorList>
    </citation>
    <scope>NUCLEOTIDE SEQUENCE</scope>
    <source>
        <strain evidence="2">PL_HMW_Pooled</strain>
    </source>
</reference>
<keyword evidence="3" id="KW-1185">Reference proteome</keyword>
<comment type="caution">
    <text evidence="2">The sequence shown here is derived from an EMBL/GenBank/DDBJ whole genome shotgun (WGS) entry which is preliminary data.</text>
</comment>
<keyword evidence="2" id="KW-0251">Elongation factor</keyword>
<feature type="compositionally biased region" description="Acidic residues" evidence="1">
    <location>
        <begin position="110"/>
        <end position="129"/>
    </location>
</feature>
<name>A0AAE1HNP6_9NEOP</name>
<evidence type="ECO:0000256" key="1">
    <source>
        <dbReference type="SAM" id="MobiDB-lite"/>
    </source>
</evidence>
<proteinExistence type="predicted"/>
<reference evidence="2" key="1">
    <citation type="submission" date="2021-07" db="EMBL/GenBank/DDBJ databases">
        <authorList>
            <person name="Catto M.A."/>
            <person name="Jacobson A."/>
            <person name="Kennedy G."/>
            <person name="Labadie P."/>
            <person name="Hunt B.G."/>
            <person name="Srinivasan R."/>
        </authorList>
    </citation>
    <scope>NUCLEOTIDE SEQUENCE</scope>
    <source>
        <strain evidence="2">PL_HMW_Pooled</strain>
        <tissue evidence="2">Head</tissue>
    </source>
</reference>
<accession>A0AAE1HNP6</accession>
<dbReference type="AlphaFoldDB" id="A0AAE1HNP6"/>
<evidence type="ECO:0000313" key="3">
    <source>
        <dbReference type="Proteomes" id="UP001219518"/>
    </source>
</evidence>
<dbReference type="Proteomes" id="UP001219518">
    <property type="component" value="Unassembled WGS sequence"/>
</dbReference>
<dbReference type="GO" id="GO:0003746">
    <property type="term" value="F:translation elongation factor activity"/>
    <property type="evidence" value="ECO:0007669"/>
    <property type="project" value="UniProtKB-KW"/>
</dbReference>
<organism evidence="2 3">
    <name type="scientific">Frankliniella fusca</name>
    <dbReference type="NCBI Taxonomy" id="407009"/>
    <lineage>
        <taxon>Eukaryota</taxon>
        <taxon>Metazoa</taxon>
        <taxon>Ecdysozoa</taxon>
        <taxon>Arthropoda</taxon>
        <taxon>Hexapoda</taxon>
        <taxon>Insecta</taxon>
        <taxon>Pterygota</taxon>
        <taxon>Neoptera</taxon>
        <taxon>Paraneoptera</taxon>
        <taxon>Thysanoptera</taxon>
        <taxon>Terebrantia</taxon>
        <taxon>Thripoidea</taxon>
        <taxon>Thripidae</taxon>
        <taxon>Frankliniella</taxon>
    </lineage>
</organism>
<sequence>MQENMRKEFKDIDYFAESADGWSKFRRGFLGVMVTWLDKKTLERKFAGLSLQRMKGRHTYERIAKDLSEILVSYQLDGKVVKFTADSGSNFIKAFRVFGPDDLPQAQEPGMEEEDVDDPEEDGDEDDPPERDGELVPMDLDAIMDALDAEAADGTEHACHCTSAAVLTSSTEWRLEMR</sequence>